<sequence length="79" mass="9036">MSLMDRRLARLEEEGAMMVTLENMSEADLRTKLNALFTNAEVLRQQLPDLSLEVLAEKLADCRGEMGIFMRECEVRSSK</sequence>
<gene>
    <name evidence="1" type="ORF">MNBD_ALPHA06-2279</name>
</gene>
<dbReference type="AlphaFoldDB" id="A0A3B0RRA0"/>
<protein>
    <submittedName>
        <fullName evidence="1">Uncharacterized protein</fullName>
    </submittedName>
</protein>
<dbReference type="EMBL" id="UOEE01000182">
    <property type="protein sequence ID" value="VAV94399.1"/>
    <property type="molecule type" value="Genomic_DNA"/>
</dbReference>
<name>A0A3B0RRA0_9ZZZZ</name>
<reference evidence="1" key="1">
    <citation type="submission" date="2018-06" db="EMBL/GenBank/DDBJ databases">
        <authorList>
            <person name="Zhirakovskaya E."/>
        </authorList>
    </citation>
    <scope>NUCLEOTIDE SEQUENCE</scope>
</reference>
<organism evidence="1">
    <name type="scientific">hydrothermal vent metagenome</name>
    <dbReference type="NCBI Taxonomy" id="652676"/>
    <lineage>
        <taxon>unclassified sequences</taxon>
        <taxon>metagenomes</taxon>
        <taxon>ecological metagenomes</taxon>
    </lineage>
</organism>
<evidence type="ECO:0000313" key="1">
    <source>
        <dbReference type="EMBL" id="VAV94399.1"/>
    </source>
</evidence>
<accession>A0A3B0RRA0</accession>
<proteinExistence type="predicted"/>